<reference evidence="1 2" key="1">
    <citation type="journal article" date="2022" name="Hortic Res">
        <title>A haplotype resolved chromosomal level avocado genome allows analysis of novel avocado genes.</title>
        <authorList>
            <person name="Nath O."/>
            <person name="Fletcher S.J."/>
            <person name="Hayward A."/>
            <person name="Shaw L.M."/>
            <person name="Masouleh A.K."/>
            <person name="Furtado A."/>
            <person name="Henry R.J."/>
            <person name="Mitter N."/>
        </authorList>
    </citation>
    <scope>NUCLEOTIDE SEQUENCE [LARGE SCALE GENOMIC DNA]</scope>
    <source>
        <strain evidence="2">cv. Hass</strain>
    </source>
</reference>
<evidence type="ECO:0000313" key="1">
    <source>
        <dbReference type="EMBL" id="KAJ8646073.1"/>
    </source>
</evidence>
<sequence>MIQPPGQMPGYPGQPPPMARRPPPPMQGQFAPRPGDDAWTAASTKAWHGGPTTSPSRYASSSRWRCAGVWPTASGYATPTQSAAEPAESAAIIIGVYLACGIFHFRCLVMLVASGFVQEKTLSRLLV</sequence>
<organism evidence="1 2">
    <name type="scientific">Persea americana</name>
    <name type="common">Avocado</name>
    <dbReference type="NCBI Taxonomy" id="3435"/>
    <lineage>
        <taxon>Eukaryota</taxon>
        <taxon>Viridiplantae</taxon>
        <taxon>Streptophyta</taxon>
        <taxon>Embryophyta</taxon>
        <taxon>Tracheophyta</taxon>
        <taxon>Spermatophyta</taxon>
        <taxon>Magnoliopsida</taxon>
        <taxon>Magnoliidae</taxon>
        <taxon>Laurales</taxon>
        <taxon>Lauraceae</taxon>
        <taxon>Persea</taxon>
    </lineage>
</organism>
<gene>
    <name evidence="1" type="ORF">MRB53_007821</name>
</gene>
<proteinExistence type="predicted"/>
<dbReference type="EMBL" id="CM056810">
    <property type="protein sequence ID" value="KAJ8646073.1"/>
    <property type="molecule type" value="Genomic_DNA"/>
</dbReference>
<comment type="caution">
    <text evidence="1">The sequence shown here is derived from an EMBL/GenBank/DDBJ whole genome shotgun (WGS) entry which is preliminary data.</text>
</comment>
<keyword evidence="2" id="KW-1185">Reference proteome</keyword>
<evidence type="ECO:0000313" key="2">
    <source>
        <dbReference type="Proteomes" id="UP001234297"/>
    </source>
</evidence>
<protein>
    <submittedName>
        <fullName evidence="1">Uncharacterized protein</fullName>
    </submittedName>
</protein>
<dbReference type="Proteomes" id="UP001234297">
    <property type="component" value="Chromosome 2"/>
</dbReference>
<accession>A0ACC2MKD3</accession>
<name>A0ACC2MKD3_PERAE</name>